<keyword evidence="1" id="KW-0175">Coiled coil</keyword>
<sequence>METSGPTRHTVLAALYFLFSLAAMPLVSAANSVALLTEVDEIVQSLAEQREQWILAAAAIPRRLERIQSDLDDKLRSISDTKQLETQLQESTLEIEKLQALMESRANASGETTVGLHDMCSEHMLLVENRYKKEMEDLIRTIEDLQRQVKISDLEIEELQEASALPSPVGADELSQELHVTFIETERINLFGASLETKDGLELLGKKDEINKLLDDCRAALGEDHALLAQIIDFSGLLQSTLHTVEKRLSGIESYRHENVQVLRQKDNLLRRLQADALGSEKETERQVKELDSQWKSLLESERDQLLKENTLLLEKLEQNALVQAQESKQASGREIKLAEEHASLLEQYAGLQTEKEELQVKLATVLENTEKNAILHEQFQNESNAIKRKIEEECQLRINEQQGIVSELESIVTLYTAENGRLKNELNSLEGKYDEVLNVMDKAAELYSEQHFDQVLQEKTKLIASEWKQKFESLEARTNDLLAEAEQTTKRALDAFRTEAQKKMDLEVLSYQEQLLEQEALCKREMTSLFGELSAAQESLKNMSEDLQSSLSKCS</sequence>
<evidence type="ECO:0000256" key="1">
    <source>
        <dbReference type="SAM" id="Coils"/>
    </source>
</evidence>
<proteinExistence type="predicted"/>
<dbReference type="EMBL" id="BDSP01000016">
    <property type="protein sequence ID" value="GAX10137.1"/>
    <property type="molecule type" value="Genomic_DNA"/>
</dbReference>
<name>A0A1Z5J816_FISSO</name>
<feature type="chain" id="PRO_5012441854" evidence="2">
    <location>
        <begin position="30"/>
        <end position="556"/>
    </location>
</feature>
<feature type="coiled-coil region" evidence="1">
    <location>
        <begin position="128"/>
        <end position="162"/>
    </location>
</feature>
<protein>
    <submittedName>
        <fullName evidence="3">Uncharacterized protein</fullName>
    </submittedName>
</protein>
<dbReference type="Proteomes" id="UP000198406">
    <property type="component" value="Unassembled WGS sequence"/>
</dbReference>
<feature type="coiled-coil region" evidence="1">
    <location>
        <begin position="342"/>
        <end position="369"/>
    </location>
</feature>
<dbReference type="InParanoid" id="A0A1Z5J816"/>
<evidence type="ECO:0000313" key="4">
    <source>
        <dbReference type="Proteomes" id="UP000198406"/>
    </source>
</evidence>
<comment type="caution">
    <text evidence="3">The sequence shown here is derived from an EMBL/GenBank/DDBJ whole genome shotgun (WGS) entry which is preliminary data.</text>
</comment>
<keyword evidence="4" id="KW-1185">Reference proteome</keyword>
<accession>A0A1Z5J816</accession>
<dbReference type="FunCoup" id="A0A1Z5J816">
    <property type="interactions" value="48"/>
</dbReference>
<evidence type="ECO:0000313" key="3">
    <source>
        <dbReference type="EMBL" id="GAX10137.1"/>
    </source>
</evidence>
<reference evidence="3 4" key="1">
    <citation type="journal article" date="2015" name="Plant Cell">
        <title>Oil accumulation by the oleaginous diatom Fistulifera solaris as revealed by the genome and transcriptome.</title>
        <authorList>
            <person name="Tanaka T."/>
            <person name="Maeda Y."/>
            <person name="Veluchamy A."/>
            <person name="Tanaka M."/>
            <person name="Abida H."/>
            <person name="Marechal E."/>
            <person name="Bowler C."/>
            <person name="Muto M."/>
            <person name="Sunaga Y."/>
            <person name="Tanaka M."/>
            <person name="Yoshino T."/>
            <person name="Taniguchi T."/>
            <person name="Fukuda Y."/>
            <person name="Nemoto M."/>
            <person name="Matsumoto M."/>
            <person name="Wong P.S."/>
            <person name="Aburatani S."/>
            <person name="Fujibuchi W."/>
        </authorList>
    </citation>
    <scope>NUCLEOTIDE SEQUENCE [LARGE SCALE GENOMIC DNA]</scope>
    <source>
        <strain evidence="3 4">JPCC DA0580</strain>
    </source>
</reference>
<keyword evidence="2" id="KW-0732">Signal</keyword>
<dbReference type="AlphaFoldDB" id="A0A1Z5J816"/>
<organism evidence="3 4">
    <name type="scientific">Fistulifera solaris</name>
    <name type="common">Oleaginous diatom</name>
    <dbReference type="NCBI Taxonomy" id="1519565"/>
    <lineage>
        <taxon>Eukaryota</taxon>
        <taxon>Sar</taxon>
        <taxon>Stramenopiles</taxon>
        <taxon>Ochrophyta</taxon>
        <taxon>Bacillariophyta</taxon>
        <taxon>Bacillariophyceae</taxon>
        <taxon>Bacillariophycidae</taxon>
        <taxon>Naviculales</taxon>
        <taxon>Naviculaceae</taxon>
        <taxon>Fistulifera</taxon>
    </lineage>
</organism>
<feature type="coiled-coil region" evidence="1">
    <location>
        <begin position="413"/>
        <end position="492"/>
    </location>
</feature>
<gene>
    <name evidence="3" type="ORF">FisN_3Lh329</name>
</gene>
<evidence type="ECO:0000256" key="2">
    <source>
        <dbReference type="SAM" id="SignalP"/>
    </source>
</evidence>
<feature type="signal peptide" evidence="2">
    <location>
        <begin position="1"/>
        <end position="29"/>
    </location>
</feature>